<dbReference type="InterPro" id="IPR019563">
    <property type="entry name" value="GH97_catalytic"/>
</dbReference>
<dbReference type="Pfam" id="PF14509">
    <property type="entry name" value="GH97_C"/>
    <property type="match status" value="1"/>
</dbReference>
<keyword evidence="2" id="KW-0326">Glycosidase</keyword>
<feature type="domain" description="Glycosyl-hydrolase 97 catalytic" evidence="4">
    <location>
        <begin position="304"/>
        <end position="457"/>
    </location>
</feature>
<dbReference type="InterPro" id="IPR013785">
    <property type="entry name" value="Aldolase_TIM"/>
</dbReference>
<feature type="chain" id="PRO_5015342476" evidence="3">
    <location>
        <begin position="21"/>
        <end position="638"/>
    </location>
</feature>
<dbReference type="Gene3D" id="2.70.98.10">
    <property type="match status" value="1"/>
</dbReference>
<dbReference type="PANTHER" id="PTHR35803:SF2">
    <property type="entry name" value="RETAINING ALPHA-GALACTOSIDASE"/>
    <property type="match status" value="1"/>
</dbReference>
<dbReference type="InterPro" id="IPR029483">
    <property type="entry name" value="GH97_C"/>
</dbReference>
<dbReference type="SUPFAM" id="SSF51445">
    <property type="entry name" value="(Trans)glycosidases"/>
    <property type="match status" value="1"/>
</dbReference>
<sequence>MNLTRFLGVAACAVAPIACAQSVDTVASPDGKLLVTLATAANGTVTYRIDRAGKPVLGASALGLTFDDADLASNLKAAGATAPQRITDRYELATGKRRHVSYAANERTWRYTNPRQQALAITFRVSNDGVALRYQASGEQLAFRAEATSFALPQGARAWLQPMAVAKTGYQRTNPSYEEHYRMDIPAGTPAPLGAGWVFPALFRTGDTWIAITEAGMDGSFNASRLQADSTGGVYRIGGPAKEETFTNGALLATAQGTLTTPWRVLAIGSLATVMNSTLGTDLAAPAPGPIPDWVKPGHASWSWAILKDDYTNFETQKQFIDYAAEMRWDYTLVDAYWDKKIGYDKLAELAAYANGKGIGLLAWYNSAGAWNDTDMTPRERMLTHESRMAEFARLRAMGVKGVKVDFFGGDGQSMIRYYTEILRDAYDAGLLVNFHGATLPRGWSRTWPNLLTAEAVRGFEFTTFTQEDQDAVATHAAMLPFTRNLFDPMDFTPLAFGGIPKIKRSTRNGFELAEAVLFTSGIQHFAEIPQGMALVPDYVRALLRDLPRSWDDGRFIAGEPGKYAVIARRAGDAWYVAGINAGDRDLALALDLSFASGAGSIVTDGGGERAFRQASLRAGQRTRISIKPKGGFVAIFK</sequence>
<dbReference type="InterPro" id="IPR029486">
    <property type="entry name" value="GH97_N"/>
</dbReference>
<dbReference type="EMBL" id="CP028324">
    <property type="protein sequence ID" value="AVR97482.1"/>
    <property type="molecule type" value="Genomic_DNA"/>
</dbReference>
<reference evidence="7 8" key="1">
    <citation type="submission" date="2018-03" db="EMBL/GenBank/DDBJ databases">
        <title>Massilia armeniaca sp. nov., isolated from desert soil.</title>
        <authorList>
            <person name="Huang H."/>
            <person name="Ren M."/>
        </authorList>
    </citation>
    <scope>NUCLEOTIDE SEQUENCE [LARGE SCALE GENOMIC DNA]</scope>
    <source>
        <strain evidence="7 8">ZMN-3</strain>
    </source>
</reference>
<evidence type="ECO:0000256" key="3">
    <source>
        <dbReference type="SAM" id="SignalP"/>
    </source>
</evidence>
<dbReference type="Gene3D" id="2.60.40.1180">
    <property type="entry name" value="Golgi alpha-mannosidase II"/>
    <property type="match status" value="1"/>
</dbReference>
<keyword evidence="3" id="KW-0732">Signal</keyword>
<protein>
    <submittedName>
        <fullName evidence="7">Alpha-glucosidase</fullName>
    </submittedName>
</protein>
<dbReference type="GO" id="GO:0016798">
    <property type="term" value="F:hydrolase activity, acting on glycosyl bonds"/>
    <property type="evidence" value="ECO:0007669"/>
    <property type="project" value="UniProtKB-KW"/>
</dbReference>
<keyword evidence="1" id="KW-0378">Hydrolase</keyword>
<dbReference type="AlphaFoldDB" id="A0A2R4CD36"/>
<gene>
    <name evidence="7" type="ORF">C9I28_18910</name>
</gene>
<dbReference type="InterPro" id="IPR013780">
    <property type="entry name" value="Glyco_hydro_b"/>
</dbReference>
<dbReference type="OrthoDB" id="57532at2"/>
<evidence type="ECO:0000313" key="7">
    <source>
        <dbReference type="EMBL" id="AVR97482.1"/>
    </source>
</evidence>
<evidence type="ECO:0000313" key="8">
    <source>
        <dbReference type="Proteomes" id="UP000240505"/>
    </source>
</evidence>
<dbReference type="PANTHER" id="PTHR35803">
    <property type="entry name" value="GLUCAN 1,4-ALPHA-GLUCOSIDASE SUSB-RELATED"/>
    <property type="match status" value="1"/>
</dbReference>
<organism evidence="7 8">
    <name type="scientific">Pseudoduganella armeniaca</name>
    <dbReference type="NCBI Taxonomy" id="2072590"/>
    <lineage>
        <taxon>Bacteria</taxon>
        <taxon>Pseudomonadati</taxon>
        <taxon>Pseudomonadota</taxon>
        <taxon>Betaproteobacteria</taxon>
        <taxon>Burkholderiales</taxon>
        <taxon>Oxalobacteraceae</taxon>
        <taxon>Telluria group</taxon>
        <taxon>Pseudoduganella</taxon>
    </lineage>
</organism>
<dbReference type="Gene3D" id="3.20.20.70">
    <property type="entry name" value="Aldolase class I"/>
    <property type="match status" value="1"/>
</dbReference>
<keyword evidence="8" id="KW-1185">Reference proteome</keyword>
<evidence type="ECO:0000259" key="6">
    <source>
        <dbReference type="Pfam" id="PF14509"/>
    </source>
</evidence>
<dbReference type="Pfam" id="PF10566">
    <property type="entry name" value="Glyco_hydro_97"/>
    <property type="match status" value="1"/>
</dbReference>
<name>A0A2R4CD36_9BURK</name>
<dbReference type="InterPro" id="IPR014718">
    <property type="entry name" value="GH-type_carb-bd"/>
</dbReference>
<dbReference type="GO" id="GO:0030246">
    <property type="term" value="F:carbohydrate binding"/>
    <property type="evidence" value="ECO:0007669"/>
    <property type="project" value="InterPro"/>
</dbReference>
<evidence type="ECO:0000259" key="5">
    <source>
        <dbReference type="Pfam" id="PF14508"/>
    </source>
</evidence>
<feature type="signal peptide" evidence="3">
    <location>
        <begin position="1"/>
        <end position="20"/>
    </location>
</feature>
<feature type="domain" description="Glycosyl-hydrolase 97 N-terminal" evidence="5">
    <location>
        <begin position="26"/>
        <end position="286"/>
    </location>
</feature>
<accession>A0A2R4CD36</accession>
<dbReference type="Pfam" id="PF14508">
    <property type="entry name" value="GH97_N"/>
    <property type="match status" value="1"/>
</dbReference>
<evidence type="ECO:0000256" key="1">
    <source>
        <dbReference type="ARBA" id="ARBA00022801"/>
    </source>
</evidence>
<dbReference type="InterPro" id="IPR017853">
    <property type="entry name" value="GH"/>
</dbReference>
<proteinExistence type="predicted"/>
<dbReference type="Proteomes" id="UP000240505">
    <property type="component" value="Chromosome"/>
</dbReference>
<dbReference type="InterPro" id="IPR052720">
    <property type="entry name" value="Glycosyl_hydrolase_97"/>
</dbReference>
<evidence type="ECO:0000259" key="4">
    <source>
        <dbReference type="Pfam" id="PF10566"/>
    </source>
</evidence>
<dbReference type="KEGG" id="masz:C9I28_18910"/>
<evidence type="ECO:0000256" key="2">
    <source>
        <dbReference type="ARBA" id="ARBA00023295"/>
    </source>
</evidence>
<feature type="domain" description="Glycosyl-hydrolase 97 C-terminal oligomerisation" evidence="6">
    <location>
        <begin position="550"/>
        <end position="637"/>
    </location>
</feature>
<dbReference type="RefSeq" id="WP_107142827.1">
    <property type="nucleotide sequence ID" value="NZ_CP028324.1"/>
</dbReference>